<evidence type="ECO:0000313" key="2">
    <source>
        <dbReference type="EMBL" id="KAH3692219.1"/>
    </source>
</evidence>
<comment type="caution">
    <text evidence="2">The sequence shown here is derived from an EMBL/GenBank/DDBJ whole genome shotgun (WGS) entry which is preliminary data.</text>
</comment>
<evidence type="ECO:0000256" key="1">
    <source>
        <dbReference type="SAM" id="MobiDB-lite"/>
    </source>
</evidence>
<sequence length="68" mass="7759">MPADLGEFAHEVKPLSCMPLTEKGQPQAVTESPHLQPHKASQQSHAMHHPQPIEKVRKRNCWKKSRLD</sequence>
<feature type="region of interest" description="Disordered" evidence="1">
    <location>
        <begin position="16"/>
        <end position="68"/>
    </location>
</feature>
<reference evidence="2" key="1">
    <citation type="journal article" date="2019" name="bioRxiv">
        <title>The Genome of the Zebra Mussel, Dreissena polymorpha: A Resource for Invasive Species Research.</title>
        <authorList>
            <person name="McCartney M.A."/>
            <person name="Auch B."/>
            <person name="Kono T."/>
            <person name="Mallez S."/>
            <person name="Zhang Y."/>
            <person name="Obille A."/>
            <person name="Becker A."/>
            <person name="Abrahante J.E."/>
            <person name="Garbe J."/>
            <person name="Badalamenti J.P."/>
            <person name="Herman A."/>
            <person name="Mangelson H."/>
            <person name="Liachko I."/>
            <person name="Sullivan S."/>
            <person name="Sone E.D."/>
            <person name="Koren S."/>
            <person name="Silverstein K.A.T."/>
            <person name="Beckman K.B."/>
            <person name="Gohl D.M."/>
        </authorList>
    </citation>
    <scope>NUCLEOTIDE SEQUENCE</scope>
    <source>
        <strain evidence="2">Duluth1</strain>
        <tissue evidence="2">Whole animal</tissue>
    </source>
</reference>
<protein>
    <submittedName>
        <fullName evidence="2">Uncharacterized protein</fullName>
    </submittedName>
</protein>
<accession>A0A9D3Y324</accession>
<gene>
    <name evidence="2" type="ORF">DPMN_191575</name>
</gene>
<proteinExistence type="predicted"/>
<reference evidence="2" key="2">
    <citation type="submission" date="2020-11" db="EMBL/GenBank/DDBJ databases">
        <authorList>
            <person name="McCartney M.A."/>
            <person name="Auch B."/>
            <person name="Kono T."/>
            <person name="Mallez S."/>
            <person name="Becker A."/>
            <person name="Gohl D.M."/>
            <person name="Silverstein K.A.T."/>
            <person name="Koren S."/>
            <person name="Bechman K.B."/>
            <person name="Herman A."/>
            <person name="Abrahante J.E."/>
            <person name="Garbe J."/>
        </authorList>
    </citation>
    <scope>NUCLEOTIDE SEQUENCE</scope>
    <source>
        <strain evidence="2">Duluth1</strain>
        <tissue evidence="2">Whole animal</tissue>
    </source>
</reference>
<dbReference type="AlphaFoldDB" id="A0A9D3Y324"/>
<feature type="compositionally biased region" description="Basic residues" evidence="1">
    <location>
        <begin position="56"/>
        <end position="68"/>
    </location>
</feature>
<name>A0A9D3Y324_DREPO</name>
<keyword evidence="3" id="KW-1185">Reference proteome</keyword>
<dbReference type="Proteomes" id="UP000828390">
    <property type="component" value="Unassembled WGS sequence"/>
</dbReference>
<dbReference type="EMBL" id="JAIWYP010000024">
    <property type="protein sequence ID" value="KAH3692219.1"/>
    <property type="molecule type" value="Genomic_DNA"/>
</dbReference>
<organism evidence="2 3">
    <name type="scientific">Dreissena polymorpha</name>
    <name type="common">Zebra mussel</name>
    <name type="synonym">Mytilus polymorpha</name>
    <dbReference type="NCBI Taxonomy" id="45954"/>
    <lineage>
        <taxon>Eukaryota</taxon>
        <taxon>Metazoa</taxon>
        <taxon>Spiralia</taxon>
        <taxon>Lophotrochozoa</taxon>
        <taxon>Mollusca</taxon>
        <taxon>Bivalvia</taxon>
        <taxon>Autobranchia</taxon>
        <taxon>Heteroconchia</taxon>
        <taxon>Euheterodonta</taxon>
        <taxon>Imparidentia</taxon>
        <taxon>Neoheterodontei</taxon>
        <taxon>Myida</taxon>
        <taxon>Dreissenoidea</taxon>
        <taxon>Dreissenidae</taxon>
        <taxon>Dreissena</taxon>
    </lineage>
</organism>
<evidence type="ECO:0000313" key="3">
    <source>
        <dbReference type="Proteomes" id="UP000828390"/>
    </source>
</evidence>